<evidence type="ECO:0000256" key="1">
    <source>
        <dbReference type="SAM" id="Phobius"/>
    </source>
</evidence>
<reference evidence="2 3" key="1">
    <citation type="submission" date="2020-03" db="EMBL/GenBank/DDBJ databases">
        <title>Dissostichus mawsoni Genome sequencing and assembly.</title>
        <authorList>
            <person name="Park H."/>
        </authorList>
    </citation>
    <scope>NUCLEOTIDE SEQUENCE [LARGE SCALE GENOMIC DNA]</scope>
    <source>
        <strain evidence="2">DM0001</strain>
        <tissue evidence="2">Muscle</tissue>
    </source>
</reference>
<gene>
    <name evidence="2" type="ORF">F7725_014661</name>
</gene>
<comment type="caution">
    <text evidence="2">The sequence shown here is derived from an EMBL/GenBank/DDBJ whole genome shotgun (WGS) entry which is preliminary data.</text>
</comment>
<dbReference type="Proteomes" id="UP000518266">
    <property type="component" value="Unassembled WGS sequence"/>
</dbReference>
<feature type="transmembrane region" description="Helical" evidence="1">
    <location>
        <begin position="84"/>
        <end position="109"/>
    </location>
</feature>
<protein>
    <submittedName>
        <fullName evidence="2">Uncharacterized protein</fullName>
    </submittedName>
</protein>
<accession>A0A7J5YXN4</accession>
<name>A0A7J5YXN4_DISMA</name>
<dbReference type="EMBL" id="JAAKFY010000008">
    <property type="protein sequence ID" value="KAF3853973.1"/>
    <property type="molecule type" value="Genomic_DNA"/>
</dbReference>
<evidence type="ECO:0000313" key="3">
    <source>
        <dbReference type="Proteomes" id="UP000518266"/>
    </source>
</evidence>
<organism evidence="2 3">
    <name type="scientific">Dissostichus mawsoni</name>
    <name type="common">Antarctic cod</name>
    <dbReference type="NCBI Taxonomy" id="36200"/>
    <lineage>
        <taxon>Eukaryota</taxon>
        <taxon>Metazoa</taxon>
        <taxon>Chordata</taxon>
        <taxon>Craniata</taxon>
        <taxon>Vertebrata</taxon>
        <taxon>Euteleostomi</taxon>
        <taxon>Actinopterygii</taxon>
        <taxon>Neopterygii</taxon>
        <taxon>Teleostei</taxon>
        <taxon>Neoteleostei</taxon>
        <taxon>Acanthomorphata</taxon>
        <taxon>Eupercaria</taxon>
        <taxon>Perciformes</taxon>
        <taxon>Notothenioidei</taxon>
        <taxon>Nototheniidae</taxon>
        <taxon>Dissostichus</taxon>
    </lineage>
</organism>
<keyword evidence="1" id="KW-0472">Membrane</keyword>
<keyword evidence="3" id="KW-1185">Reference proteome</keyword>
<evidence type="ECO:0000313" key="2">
    <source>
        <dbReference type="EMBL" id="KAF3853973.1"/>
    </source>
</evidence>
<proteinExistence type="predicted"/>
<sequence length="211" mass="22740">MVHPGHLRHQRGRPVRGPGLALQPAEEPEMIHSTSFDFFCLLFIFSVSTQRQHRIQAPLRSHLTHSSNLSSFFQELPSFPPSPLSALVSTLGALACAACVWACVCVYLVCSASECACVCVGVKASLCMLAGIGSIPGVPFTHLLWNQQSGFQAPFLHPPNSASAPLSLPPLQVLHGPLLPTLTLQRKHGFHTAKKEQGCKLSSPSPVVYIC</sequence>
<keyword evidence="1" id="KW-0812">Transmembrane</keyword>
<keyword evidence="1" id="KW-1133">Transmembrane helix</keyword>
<dbReference type="AlphaFoldDB" id="A0A7J5YXN4"/>